<dbReference type="GeneID" id="22912875"/>
<dbReference type="Proteomes" id="UP000019763">
    <property type="component" value="Unassembled WGS sequence"/>
</dbReference>
<organism evidence="1 2">
    <name type="scientific">Gregarina niphandrodes</name>
    <name type="common">Septate eugregarine</name>
    <dbReference type="NCBI Taxonomy" id="110365"/>
    <lineage>
        <taxon>Eukaryota</taxon>
        <taxon>Sar</taxon>
        <taxon>Alveolata</taxon>
        <taxon>Apicomplexa</taxon>
        <taxon>Conoidasida</taxon>
        <taxon>Gregarinasina</taxon>
        <taxon>Eugregarinorida</taxon>
        <taxon>Gregarinidae</taxon>
        <taxon>Gregarina</taxon>
    </lineage>
</organism>
<name>A0A023B6J9_GRENI</name>
<evidence type="ECO:0000313" key="2">
    <source>
        <dbReference type="Proteomes" id="UP000019763"/>
    </source>
</evidence>
<accession>A0A023B6J9</accession>
<sequence>MAETTLTTDILDARLTRCKTPKAVIESGALLDLIDSHSKELFSVFAEHDGFEMLWAYEDKEATLDFLIDMALVLVNSFDERLGVMSALVYYLCDRDSYSIDIQWAWKDAKRMSQFLLWVEDVLQVSLAQQTSGERGETSRSDVCWLVKCLSLLDVVLSDYPPARVTPLMWESMFRLIPTLLRASEALTAGGCHTGVRQQTTGRGSGTTISNVLNSICYFGLGLTFREYVRDYITISDRYLTLPKDTRCSCKSCDLIRVGRKAIKQRDEFPIPQNAGTYLSHPT</sequence>
<dbReference type="EMBL" id="AFNH02000591">
    <property type="protein sequence ID" value="EZG66579.1"/>
    <property type="molecule type" value="Genomic_DNA"/>
</dbReference>
<proteinExistence type="predicted"/>
<dbReference type="OrthoDB" id="339601at2759"/>
<dbReference type="RefSeq" id="XP_011130588.1">
    <property type="nucleotide sequence ID" value="XM_011132286.1"/>
</dbReference>
<comment type="caution">
    <text evidence="1">The sequence shown here is derived from an EMBL/GenBank/DDBJ whole genome shotgun (WGS) entry which is preliminary data.</text>
</comment>
<gene>
    <name evidence="1" type="ORF">GNI_078980</name>
</gene>
<evidence type="ECO:0000313" key="1">
    <source>
        <dbReference type="EMBL" id="EZG66579.1"/>
    </source>
</evidence>
<protein>
    <submittedName>
        <fullName evidence="1">Uncharacterized protein</fullName>
    </submittedName>
</protein>
<dbReference type="AlphaFoldDB" id="A0A023B6J9"/>
<dbReference type="VEuPathDB" id="CryptoDB:GNI_078980"/>
<keyword evidence="2" id="KW-1185">Reference proteome</keyword>
<reference evidence="1" key="1">
    <citation type="submission" date="2013-12" db="EMBL/GenBank/DDBJ databases">
        <authorList>
            <person name="Omoto C.K."/>
            <person name="Sibley D."/>
            <person name="Venepally P."/>
            <person name="Hadjithomas M."/>
            <person name="Karamycheva S."/>
            <person name="Brunk B."/>
            <person name="Roos D."/>
            <person name="Caler E."/>
            <person name="Lorenzi H."/>
        </authorList>
    </citation>
    <scope>NUCLEOTIDE SEQUENCE</scope>
</reference>